<feature type="region of interest" description="Disordered" evidence="1">
    <location>
        <begin position="1"/>
        <end position="20"/>
    </location>
</feature>
<feature type="non-terminal residue" evidence="2">
    <location>
        <position position="1"/>
    </location>
</feature>
<evidence type="ECO:0000313" key="2">
    <source>
        <dbReference type="EMBL" id="CRZ12986.1"/>
    </source>
</evidence>
<dbReference type="EMBL" id="HACM01012544">
    <property type="protein sequence ID" value="CRZ12986.1"/>
    <property type="molecule type" value="Transcribed_RNA"/>
</dbReference>
<proteinExistence type="predicted"/>
<feature type="region of interest" description="Disordered" evidence="1">
    <location>
        <begin position="40"/>
        <end position="69"/>
    </location>
</feature>
<name>A0A0H5RGX1_9EUKA</name>
<protein>
    <submittedName>
        <fullName evidence="2">Uncharacterized protein</fullName>
    </submittedName>
</protein>
<evidence type="ECO:0000256" key="1">
    <source>
        <dbReference type="SAM" id="MobiDB-lite"/>
    </source>
</evidence>
<dbReference type="AlphaFoldDB" id="A0A0H5RGX1"/>
<feature type="compositionally biased region" description="Basic and acidic residues" evidence="1">
    <location>
        <begin position="52"/>
        <end position="64"/>
    </location>
</feature>
<organism evidence="2">
    <name type="scientific">Spongospora subterranea</name>
    <dbReference type="NCBI Taxonomy" id="70186"/>
    <lineage>
        <taxon>Eukaryota</taxon>
        <taxon>Sar</taxon>
        <taxon>Rhizaria</taxon>
        <taxon>Endomyxa</taxon>
        <taxon>Phytomyxea</taxon>
        <taxon>Plasmodiophorida</taxon>
        <taxon>Plasmodiophoridae</taxon>
        <taxon>Spongospora</taxon>
    </lineage>
</organism>
<sequence length="102" mass="11122">VDILGDPDCPEEVVRSKRAQRSIQQKMSVASFDDDEVPFFLSPAGSVQGSHDGADNDSGGRDQEVQESGQIIRFPHLTVVVSALLLLRPREHTAGWAEHPTS</sequence>
<reference evidence="2" key="1">
    <citation type="submission" date="2015-04" db="EMBL/GenBank/DDBJ databases">
        <title>The genome sequence of the plant pathogenic Rhizarian Plasmodiophora brassicae reveals insights in its biotrophic life cycle and the origin of chitin synthesis.</title>
        <authorList>
            <person name="Schwelm A."/>
            <person name="Fogelqvist J."/>
            <person name="Knaust A."/>
            <person name="Julke S."/>
            <person name="Lilja T."/>
            <person name="Dhandapani V."/>
            <person name="Bonilla-Rosso G."/>
            <person name="Karlsson M."/>
            <person name="Shevchenko A."/>
            <person name="Choi S.R."/>
            <person name="Kim H.G."/>
            <person name="Park J.Y."/>
            <person name="Lim Y.P."/>
            <person name="Ludwig-Muller J."/>
            <person name="Dixelius C."/>
        </authorList>
    </citation>
    <scope>NUCLEOTIDE SEQUENCE</scope>
    <source>
        <tissue evidence="2">Potato root galls</tissue>
    </source>
</reference>
<accession>A0A0H5RGX1</accession>